<evidence type="ECO:0000313" key="2">
    <source>
        <dbReference type="EMBL" id="GAQ16710.1"/>
    </source>
</evidence>
<comment type="caution">
    <text evidence="2">The sequence shown here is derived from an EMBL/GenBank/DDBJ whole genome shotgun (WGS) entry which is preliminary data.</text>
</comment>
<reference evidence="2 3" key="2">
    <citation type="journal article" date="2016" name="Genome Announc.">
        <title>Draft Genome Sequence of Oceanobacillus picturae Heshi-B3, Isolated from Fermented Rice Bran in a Traditional Japanese Seafood Dish.</title>
        <authorList>
            <person name="Akuzawa S."/>
            <person name="Nagaoka J."/>
            <person name="Kanekatsu M."/>
            <person name="Kanesaki Y."/>
            <person name="Suzuki T."/>
        </authorList>
    </citation>
    <scope>NUCLEOTIDE SEQUENCE [LARGE SCALE GENOMIC DNA]</scope>
    <source>
        <strain evidence="2 3">Heshi-B3</strain>
    </source>
</reference>
<evidence type="ECO:0000256" key="1">
    <source>
        <dbReference type="SAM" id="MobiDB-lite"/>
    </source>
</evidence>
<keyword evidence="2" id="KW-0449">Lipoprotein</keyword>
<feature type="compositionally biased region" description="Polar residues" evidence="1">
    <location>
        <begin position="19"/>
        <end position="35"/>
    </location>
</feature>
<dbReference type="InterPro" id="IPR019076">
    <property type="entry name" value="Spore_lipoprot_YhcN/YlaJ-like"/>
</dbReference>
<proteinExistence type="predicted"/>
<dbReference type="Pfam" id="PF09580">
    <property type="entry name" value="Spore_YhcN_YlaJ"/>
    <property type="match status" value="1"/>
</dbReference>
<evidence type="ECO:0000313" key="3">
    <source>
        <dbReference type="Proteomes" id="UP000052946"/>
    </source>
</evidence>
<gene>
    <name evidence="2" type="ORF">OPHB3_0634</name>
</gene>
<feature type="region of interest" description="Disordered" evidence="1">
    <location>
        <begin position="19"/>
        <end position="78"/>
    </location>
</feature>
<feature type="compositionally biased region" description="Basic and acidic residues" evidence="1">
    <location>
        <begin position="42"/>
        <end position="56"/>
    </location>
</feature>
<dbReference type="EMBL" id="BBXV01000009">
    <property type="protein sequence ID" value="GAQ16710.1"/>
    <property type="molecule type" value="Genomic_DNA"/>
</dbReference>
<dbReference type="AlphaFoldDB" id="A0A0U9HAI5"/>
<name>A0A0U9HAI5_9BACI</name>
<accession>A0A0U9HAI5</accession>
<dbReference type="RefSeq" id="WP_058949367.1">
    <property type="nucleotide sequence ID" value="NZ_BBXV01000009.1"/>
</dbReference>
<sequence length="170" mass="19454">MKTKLVFGLALLILTGCNSSTEEQGQSDDNQQKTEYINYETEQEHKEREHGKELSIGERGGYPQSKQEGANDADFKNGYSDAYTNEEALWLSEELENRKDIVTAQVASTEDQILVGLIQREYATEDVPKRVKEEIQKLLPDTKKEIIVFTDNAYWEYMKNRDAKPNGNTP</sequence>
<protein>
    <submittedName>
        <fullName evidence="2">Sporulation lipoprotein YhcN/YlaJ</fullName>
    </submittedName>
</protein>
<dbReference type="PROSITE" id="PS51257">
    <property type="entry name" value="PROKAR_LIPOPROTEIN"/>
    <property type="match status" value="1"/>
</dbReference>
<dbReference type="Proteomes" id="UP000052946">
    <property type="component" value="Unassembled WGS sequence"/>
</dbReference>
<organism evidence="2 3">
    <name type="scientific">Oceanobacillus picturae</name>
    <dbReference type="NCBI Taxonomy" id="171693"/>
    <lineage>
        <taxon>Bacteria</taxon>
        <taxon>Bacillati</taxon>
        <taxon>Bacillota</taxon>
        <taxon>Bacilli</taxon>
        <taxon>Bacillales</taxon>
        <taxon>Bacillaceae</taxon>
        <taxon>Oceanobacillus</taxon>
    </lineage>
</organism>
<reference evidence="3" key="1">
    <citation type="submission" date="2015-07" db="EMBL/GenBank/DDBJ databases">
        <title>Draft Genome Sequence of Oceanobacillus picturae Heshi-B3 that Was Isolated from Fermented Rice Bran with Aging Salted Mackerel, Which Was Named Heshiko as Traditional Fermented Seafood in Japan.</title>
        <authorList>
            <person name="Akuzawa S."/>
            <person name="Nakagawa J."/>
            <person name="Kanekatsu T."/>
            <person name="Kanesaki Y."/>
            <person name="Suzuki T."/>
        </authorList>
    </citation>
    <scope>NUCLEOTIDE SEQUENCE [LARGE SCALE GENOMIC DNA]</scope>
    <source>
        <strain evidence="3">Heshi-B3</strain>
    </source>
</reference>